<sequence length="135" mass="13167">MAARDMPDAAGAGQSPPRAGPGRRARTAAPARRGRLTARLPDGPVVGAAAAGVAGRRAAPGGLEPEEPAVEGCDTEGAGRAARRGAGGVPGHGARAPTTRAASAPALAALMSGCRLNLPWCTPADEASAWDTAGS</sequence>
<comment type="caution">
    <text evidence="2">The sequence shown here is derived from an EMBL/GenBank/DDBJ whole genome shotgun (WGS) entry which is preliminary data.</text>
</comment>
<gene>
    <name evidence="2" type="ORF">Stube_67840</name>
</gene>
<organism evidence="2 3">
    <name type="scientific">Streptomyces tubercidicus</name>
    <dbReference type="NCBI Taxonomy" id="47759"/>
    <lineage>
        <taxon>Bacteria</taxon>
        <taxon>Bacillati</taxon>
        <taxon>Actinomycetota</taxon>
        <taxon>Actinomycetes</taxon>
        <taxon>Kitasatosporales</taxon>
        <taxon>Streptomycetaceae</taxon>
        <taxon>Streptomyces</taxon>
    </lineage>
</organism>
<protein>
    <submittedName>
        <fullName evidence="2">Uncharacterized protein</fullName>
    </submittedName>
</protein>
<feature type="compositionally biased region" description="Low complexity" evidence="1">
    <location>
        <begin position="37"/>
        <end position="62"/>
    </location>
</feature>
<dbReference type="AlphaFoldDB" id="A0A640V538"/>
<dbReference type="EMBL" id="BLIR01000003">
    <property type="protein sequence ID" value="GFE42111.1"/>
    <property type="molecule type" value="Genomic_DNA"/>
</dbReference>
<evidence type="ECO:0000313" key="3">
    <source>
        <dbReference type="Proteomes" id="UP000431826"/>
    </source>
</evidence>
<accession>A0A640V538</accession>
<feature type="region of interest" description="Disordered" evidence="1">
    <location>
        <begin position="1"/>
        <end position="100"/>
    </location>
</feature>
<reference evidence="2 3" key="1">
    <citation type="submission" date="2019-12" db="EMBL/GenBank/DDBJ databases">
        <title>Whole genome shotgun sequence of Streptomyces tubercidicus NBRC 13090.</title>
        <authorList>
            <person name="Ichikawa N."/>
            <person name="Kimura A."/>
            <person name="Kitahashi Y."/>
            <person name="Komaki H."/>
            <person name="Tamura T."/>
        </authorList>
    </citation>
    <scope>NUCLEOTIDE SEQUENCE [LARGE SCALE GENOMIC DNA]</scope>
    <source>
        <strain evidence="2 3">NBRC 13090</strain>
    </source>
</reference>
<feature type="compositionally biased region" description="Basic residues" evidence="1">
    <location>
        <begin position="21"/>
        <end position="36"/>
    </location>
</feature>
<proteinExistence type="predicted"/>
<dbReference type="Proteomes" id="UP000431826">
    <property type="component" value="Unassembled WGS sequence"/>
</dbReference>
<evidence type="ECO:0000313" key="2">
    <source>
        <dbReference type="EMBL" id="GFE42111.1"/>
    </source>
</evidence>
<evidence type="ECO:0000256" key="1">
    <source>
        <dbReference type="SAM" id="MobiDB-lite"/>
    </source>
</evidence>
<feature type="compositionally biased region" description="Low complexity" evidence="1">
    <location>
        <begin position="9"/>
        <end position="20"/>
    </location>
</feature>
<name>A0A640V538_9ACTN</name>
<keyword evidence="3" id="KW-1185">Reference proteome</keyword>